<dbReference type="InterPro" id="IPR005935">
    <property type="entry name" value="Mev_decarb"/>
</dbReference>
<dbReference type="PANTHER" id="PTHR10977">
    <property type="entry name" value="DIPHOSPHOMEVALONATE DECARBOXYLASE"/>
    <property type="match status" value="1"/>
</dbReference>
<dbReference type="InterPro" id="IPR014721">
    <property type="entry name" value="Ribsml_uS5_D2-typ_fold_subgr"/>
</dbReference>
<dbReference type="GO" id="GO:0004163">
    <property type="term" value="F:diphosphomevalonate decarboxylase activity"/>
    <property type="evidence" value="ECO:0007669"/>
    <property type="project" value="UniProtKB-EC"/>
</dbReference>
<dbReference type="SUPFAM" id="SSF55060">
    <property type="entry name" value="GHMP Kinase, C-terminal domain"/>
    <property type="match status" value="1"/>
</dbReference>
<keyword evidence="5" id="KW-0067">ATP-binding</keyword>
<dbReference type="AlphaFoldDB" id="A0A2Z4FM05"/>
<evidence type="ECO:0000256" key="3">
    <source>
        <dbReference type="ARBA" id="ARBA00022516"/>
    </source>
</evidence>
<dbReference type="PANTHER" id="PTHR10977:SF3">
    <property type="entry name" value="DIPHOSPHOMEVALONATE DECARBOXYLASE"/>
    <property type="match status" value="1"/>
</dbReference>
<keyword evidence="6" id="KW-0443">Lipid metabolism</keyword>
<dbReference type="Gene3D" id="3.30.70.890">
    <property type="entry name" value="GHMP kinase, C-terminal domain"/>
    <property type="match status" value="1"/>
</dbReference>
<evidence type="ECO:0000313" key="11">
    <source>
        <dbReference type="Proteomes" id="UP000249799"/>
    </source>
</evidence>
<accession>A0A2Z4FM05</accession>
<dbReference type="InterPro" id="IPR041431">
    <property type="entry name" value="Mvd1_C"/>
</dbReference>
<dbReference type="KEGG" id="bsed:DN745_12075"/>
<dbReference type="EMBL" id="CP030032">
    <property type="protein sequence ID" value="AWV90037.1"/>
    <property type="molecule type" value="Genomic_DNA"/>
</dbReference>
<dbReference type="GO" id="GO:0005524">
    <property type="term" value="F:ATP binding"/>
    <property type="evidence" value="ECO:0007669"/>
    <property type="project" value="UniProtKB-KW"/>
</dbReference>
<dbReference type="GO" id="GO:0005829">
    <property type="term" value="C:cytosol"/>
    <property type="evidence" value="ECO:0007669"/>
    <property type="project" value="InterPro"/>
</dbReference>
<dbReference type="NCBIfam" id="TIGR01240">
    <property type="entry name" value="mevDPdecarb"/>
    <property type="match status" value="1"/>
</dbReference>
<dbReference type="PIRSF" id="PIRSF015950">
    <property type="entry name" value="Mev_P_decrbx"/>
    <property type="match status" value="1"/>
</dbReference>
<dbReference type="InterPro" id="IPR029765">
    <property type="entry name" value="Mev_diP_decarb"/>
</dbReference>
<comment type="similarity">
    <text evidence="1">Belongs to the diphosphomevalonate decarboxylase family.</text>
</comment>
<evidence type="ECO:0000256" key="6">
    <source>
        <dbReference type="ARBA" id="ARBA00023098"/>
    </source>
</evidence>
<feature type="domain" description="Diphosphomevalonate decarboxylase-like N-terminal" evidence="9">
    <location>
        <begin position="7"/>
        <end position="156"/>
    </location>
</feature>
<evidence type="ECO:0000256" key="7">
    <source>
        <dbReference type="ARBA" id="ARBA00023239"/>
    </source>
</evidence>
<dbReference type="FunFam" id="3.30.230.10:FF:000072">
    <property type="entry name" value="Diphosphomevalonate decarboxylase"/>
    <property type="match status" value="1"/>
</dbReference>
<name>A0A2Z4FM05_9DELT</name>
<keyword evidence="11" id="KW-1185">Reference proteome</keyword>
<evidence type="ECO:0000256" key="5">
    <source>
        <dbReference type="ARBA" id="ARBA00022840"/>
    </source>
</evidence>
<organism evidence="10 11">
    <name type="scientific">Bradymonas sediminis</name>
    <dbReference type="NCBI Taxonomy" id="1548548"/>
    <lineage>
        <taxon>Bacteria</taxon>
        <taxon>Deltaproteobacteria</taxon>
        <taxon>Bradymonadales</taxon>
        <taxon>Bradymonadaceae</taxon>
        <taxon>Bradymonas</taxon>
    </lineage>
</organism>
<dbReference type="Pfam" id="PF18376">
    <property type="entry name" value="MDD_C"/>
    <property type="match status" value="1"/>
</dbReference>
<dbReference type="RefSeq" id="WP_111335183.1">
    <property type="nucleotide sequence ID" value="NZ_CP030032.1"/>
</dbReference>
<dbReference type="OrthoDB" id="5498344at2"/>
<protein>
    <recommendedName>
        <fullName evidence="2">diphosphomevalonate decarboxylase</fullName>
        <ecNumber evidence="2">4.1.1.33</ecNumber>
    </recommendedName>
</protein>
<evidence type="ECO:0000259" key="9">
    <source>
        <dbReference type="Pfam" id="PF22700"/>
    </source>
</evidence>
<dbReference type="SUPFAM" id="SSF54211">
    <property type="entry name" value="Ribosomal protein S5 domain 2-like"/>
    <property type="match status" value="1"/>
</dbReference>
<dbReference type="Gene3D" id="3.30.230.10">
    <property type="match status" value="1"/>
</dbReference>
<proteinExistence type="inferred from homology"/>
<dbReference type="Pfam" id="PF22700">
    <property type="entry name" value="MVD-like_N"/>
    <property type="match status" value="1"/>
</dbReference>
<keyword evidence="4" id="KW-0547">Nucleotide-binding</keyword>
<reference evidence="10 11" key="1">
    <citation type="submission" date="2018-06" db="EMBL/GenBank/DDBJ databases">
        <title>Lujinxingia sediminis gen. nov. sp. nov., a new facultative anaerobic member of the class Deltaproteobacteria, and proposal of Lujinxingaceae fam. nov.</title>
        <authorList>
            <person name="Guo L.-Y."/>
            <person name="Li C.-M."/>
            <person name="Wang S."/>
            <person name="Du Z.-J."/>
        </authorList>
    </citation>
    <scope>NUCLEOTIDE SEQUENCE [LARGE SCALE GENOMIC DNA]</scope>
    <source>
        <strain evidence="10 11">FA350</strain>
    </source>
</reference>
<evidence type="ECO:0000256" key="2">
    <source>
        <dbReference type="ARBA" id="ARBA00012296"/>
    </source>
</evidence>
<evidence type="ECO:0000259" key="8">
    <source>
        <dbReference type="Pfam" id="PF18376"/>
    </source>
</evidence>
<dbReference type="InterPro" id="IPR020568">
    <property type="entry name" value="Ribosomal_Su5_D2-typ_SF"/>
</dbReference>
<evidence type="ECO:0000256" key="4">
    <source>
        <dbReference type="ARBA" id="ARBA00022741"/>
    </source>
</evidence>
<dbReference type="InterPro" id="IPR036554">
    <property type="entry name" value="GHMP_kinase_C_sf"/>
</dbReference>
<gene>
    <name evidence="10" type="primary">mvaD</name>
    <name evidence="10" type="ORF">DN745_12075</name>
</gene>
<dbReference type="InterPro" id="IPR053859">
    <property type="entry name" value="MVD-like_N"/>
</dbReference>
<dbReference type="Proteomes" id="UP000249799">
    <property type="component" value="Chromosome"/>
</dbReference>
<evidence type="ECO:0000256" key="1">
    <source>
        <dbReference type="ARBA" id="ARBA00008831"/>
    </source>
</evidence>
<feature type="domain" description="Mvd1 C-terminal" evidence="8">
    <location>
        <begin position="193"/>
        <end position="320"/>
    </location>
</feature>
<sequence length="356" mass="36825">MKAFALAHPNIALVKYWGKRDFAYNLPGAGSLSLTLGGLSTRTCVEFDAALDADSLQLDGKAVESGGKLKRVSQFLDLVRERAGISQHARVISENDFPTGAGLASSASGFAALALAATTAAGLELSATELSILARRGSGSAARSLFGGYVEMNDGVYAIGEDGTKVATRSAEEASKAAYARQIAPAAHWDLRCVIAVTSAGEKDIGSTEGMVSTQNTSPYYEQWIASVPGDIERAAAAVAARDFAALAEVAEASCLRMHASAMGADPGIIYWNATTVALIHAVRKARAGGLPVFFTIDAGPQVKVFCPAEALDECRALLAGTQGVRQILEAHPGEGARLCGDFVSDAAAAKDVAGD</sequence>
<dbReference type="EC" id="4.1.1.33" evidence="2"/>
<dbReference type="GO" id="GO:0019287">
    <property type="term" value="P:isopentenyl diphosphate biosynthetic process, mevalonate pathway"/>
    <property type="evidence" value="ECO:0007669"/>
    <property type="project" value="InterPro"/>
</dbReference>
<keyword evidence="3" id="KW-0444">Lipid biosynthesis</keyword>
<evidence type="ECO:0000313" key="10">
    <source>
        <dbReference type="EMBL" id="AWV90037.1"/>
    </source>
</evidence>
<keyword evidence="7 10" id="KW-0456">Lyase</keyword>